<dbReference type="PANTHER" id="PTHR43133">
    <property type="entry name" value="RNA POLYMERASE ECF-TYPE SIGMA FACTO"/>
    <property type="match status" value="1"/>
</dbReference>
<sequence length="205" mass="23090">MPYASLSEVDLLDRLHAGDQAALAELFARHRDKLRRMVQVRMDQRLNGRVAASDVLQEAYIDALKRYPHFFDKPNQNFFGWLRLVVGQRLADLHREHVLAKRRDVRQEKPMNVPVNPGTSACLAAILVAGLTSPSGVADRNEQYLKLEAALDELDEVDREVLALRHFEELSNTDTASVLGIQPAAASKRYVRALTRLKQILEGVA</sequence>
<dbReference type="GO" id="GO:0006352">
    <property type="term" value="P:DNA-templated transcription initiation"/>
    <property type="evidence" value="ECO:0007669"/>
    <property type="project" value="InterPro"/>
</dbReference>
<dbReference type="SUPFAM" id="SSF88659">
    <property type="entry name" value="Sigma3 and sigma4 domains of RNA polymerase sigma factors"/>
    <property type="match status" value="1"/>
</dbReference>
<dbReference type="OrthoDB" id="276109at2"/>
<evidence type="ECO:0000256" key="1">
    <source>
        <dbReference type="ARBA" id="ARBA00010641"/>
    </source>
</evidence>
<evidence type="ECO:0000259" key="5">
    <source>
        <dbReference type="Pfam" id="PF07638"/>
    </source>
</evidence>
<dbReference type="GO" id="GO:0016987">
    <property type="term" value="F:sigma factor activity"/>
    <property type="evidence" value="ECO:0007669"/>
    <property type="project" value="UniProtKB-KW"/>
</dbReference>
<dbReference type="Proteomes" id="UP000324974">
    <property type="component" value="Chromosome"/>
</dbReference>
<dbReference type="InterPro" id="IPR013324">
    <property type="entry name" value="RNA_pol_sigma_r3/r4-like"/>
</dbReference>
<keyword evidence="2" id="KW-0805">Transcription regulation</keyword>
<dbReference type="AlphaFoldDB" id="A0A5C1ANQ1"/>
<dbReference type="SUPFAM" id="SSF88946">
    <property type="entry name" value="Sigma2 domain of RNA polymerase sigma factors"/>
    <property type="match status" value="1"/>
</dbReference>
<accession>A0A5C1ANQ1</accession>
<dbReference type="Pfam" id="PF07638">
    <property type="entry name" value="Sigma70_ECF"/>
    <property type="match status" value="1"/>
</dbReference>
<organism evidence="6 7">
    <name type="scientific">Limnoglobus roseus</name>
    <dbReference type="NCBI Taxonomy" id="2598579"/>
    <lineage>
        <taxon>Bacteria</taxon>
        <taxon>Pseudomonadati</taxon>
        <taxon>Planctomycetota</taxon>
        <taxon>Planctomycetia</taxon>
        <taxon>Gemmatales</taxon>
        <taxon>Gemmataceae</taxon>
        <taxon>Limnoglobus</taxon>
    </lineage>
</organism>
<feature type="domain" description="RNA polymerase sigma-70 ECF-like HTH" evidence="5">
    <location>
        <begin position="10"/>
        <end position="198"/>
    </location>
</feature>
<gene>
    <name evidence="6" type="ORF">PX52LOC_06832</name>
</gene>
<dbReference type="Gene3D" id="1.10.1740.10">
    <property type="match status" value="1"/>
</dbReference>
<dbReference type="KEGG" id="lrs:PX52LOC_06832"/>
<reference evidence="7" key="1">
    <citation type="submission" date="2019-08" db="EMBL/GenBank/DDBJ databases">
        <title>Limnoglobus roseus gen. nov., sp. nov., a novel freshwater planctomycete with a giant genome from the family Gemmataceae.</title>
        <authorList>
            <person name="Kulichevskaya I.S."/>
            <person name="Naumoff D.G."/>
            <person name="Miroshnikov K."/>
            <person name="Ivanova A."/>
            <person name="Philippov D.A."/>
            <person name="Hakobyan A."/>
            <person name="Rijpstra I.C."/>
            <person name="Sinninghe Damste J.S."/>
            <person name="Liesack W."/>
            <person name="Dedysh S.N."/>
        </authorList>
    </citation>
    <scope>NUCLEOTIDE SEQUENCE [LARGE SCALE GENOMIC DNA]</scope>
    <source>
        <strain evidence="7">PX52</strain>
    </source>
</reference>
<dbReference type="InterPro" id="IPR036388">
    <property type="entry name" value="WH-like_DNA-bd_sf"/>
</dbReference>
<dbReference type="EMBL" id="CP042425">
    <property type="protein sequence ID" value="QEL19753.1"/>
    <property type="molecule type" value="Genomic_DNA"/>
</dbReference>
<evidence type="ECO:0000256" key="2">
    <source>
        <dbReference type="ARBA" id="ARBA00023015"/>
    </source>
</evidence>
<dbReference type="RefSeq" id="WP_149114114.1">
    <property type="nucleotide sequence ID" value="NZ_CP042425.1"/>
</dbReference>
<evidence type="ECO:0000313" key="7">
    <source>
        <dbReference type="Proteomes" id="UP000324974"/>
    </source>
</evidence>
<protein>
    <submittedName>
        <fullName evidence="6">RNA polymerase sigma factor</fullName>
    </submittedName>
</protein>
<dbReference type="CDD" id="cd06171">
    <property type="entry name" value="Sigma70_r4"/>
    <property type="match status" value="1"/>
</dbReference>
<dbReference type="InterPro" id="IPR014326">
    <property type="entry name" value="RNA_pol_sigma-70_Plancto"/>
</dbReference>
<proteinExistence type="inferred from homology"/>
<dbReference type="Gene3D" id="1.10.10.10">
    <property type="entry name" value="Winged helix-like DNA-binding domain superfamily/Winged helix DNA-binding domain"/>
    <property type="match status" value="1"/>
</dbReference>
<dbReference type="InterPro" id="IPR039425">
    <property type="entry name" value="RNA_pol_sigma-70-like"/>
</dbReference>
<keyword evidence="3" id="KW-0731">Sigma factor</keyword>
<keyword evidence="4" id="KW-0804">Transcription</keyword>
<name>A0A5C1ANQ1_9BACT</name>
<dbReference type="InterPro" id="IPR053812">
    <property type="entry name" value="HTH_Sigma70_ECF-like"/>
</dbReference>
<keyword evidence="7" id="KW-1185">Reference proteome</keyword>
<comment type="similarity">
    <text evidence="1">Belongs to the sigma-70 factor family. ECF subfamily.</text>
</comment>
<dbReference type="InterPro" id="IPR014284">
    <property type="entry name" value="RNA_pol_sigma-70_dom"/>
</dbReference>
<dbReference type="NCBIfam" id="TIGR02937">
    <property type="entry name" value="sigma70-ECF"/>
    <property type="match status" value="1"/>
</dbReference>
<evidence type="ECO:0000256" key="3">
    <source>
        <dbReference type="ARBA" id="ARBA00023082"/>
    </source>
</evidence>
<dbReference type="InterPro" id="IPR013325">
    <property type="entry name" value="RNA_pol_sigma_r2"/>
</dbReference>
<dbReference type="PANTHER" id="PTHR43133:SF39">
    <property type="entry name" value="SIMILAR TO RNA POLYMERASE SIGMA-E FACTOR"/>
    <property type="match status" value="1"/>
</dbReference>
<dbReference type="NCBIfam" id="TIGR02984">
    <property type="entry name" value="Sig-70_plancto1"/>
    <property type="match status" value="1"/>
</dbReference>
<evidence type="ECO:0000313" key="6">
    <source>
        <dbReference type="EMBL" id="QEL19753.1"/>
    </source>
</evidence>
<evidence type="ECO:0000256" key="4">
    <source>
        <dbReference type="ARBA" id="ARBA00023163"/>
    </source>
</evidence>